<organism evidence="6 7">
    <name type="scientific">Caminibacter pacificus</name>
    <dbReference type="NCBI Taxonomy" id="1424653"/>
    <lineage>
        <taxon>Bacteria</taxon>
        <taxon>Pseudomonadati</taxon>
        <taxon>Campylobacterota</taxon>
        <taxon>Epsilonproteobacteria</taxon>
        <taxon>Nautiliales</taxon>
        <taxon>Nautiliaceae</taxon>
        <taxon>Caminibacter</taxon>
    </lineage>
</organism>
<proteinExistence type="predicted"/>
<dbReference type="InterPro" id="IPR023214">
    <property type="entry name" value="HAD_sf"/>
</dbReference>
<dbReference type="InterPro" id="IPR036412">
    <property type="entry name" value="HAD-like_sf"/>
</dbReference>
<evidence type="ECO:0000313" key="8">
    <source>
        <dbReference type="Proteomes" id="UP000298805"/>
    </source>
</evidence>
<dbReference type="RefSeq" id="WP_123353045.1">
    <property type="nucleotide sequence ID" value="NZ_CP027432.2"/>
</dbReference>
<dbReference type="SFLD" id="SFLDS00003">
    <property type="entry name" value="Haloacid_Dehalogenase"/>
    <property type="match status" value="1"/>
</dbReference>
<dbReference type="SUPFAM" id="SSF56784">
    <property type="entry name" value="HAD-like"/>
    <property type="match status" value="1"/>
</dbReference>
<dbReference type="Gene3D" id="1.10.150.520">
    <property type="match status" value="1"/>
</dbReference>
<dbReference type="InterPro" id="IPR051400">
    <property type="entry name" value="HAD-like_hydrolase"/>
</dbReference>
<keyword evidence="8" id="KW-1185">Reference proteome</keyword>
<keyword evidence="2" id="KW-0479">Metal-binding</keyword>
<dbReference type="GO" id="GO:0046872">
    <property type="term" value="F:metal ion binding"/>
    <property type="evidence" value="ECO:0007669"/>
    <property type="project" value="UniProtKB-KW"/>
</dbReference>
<evidence type="ECO:0000256" key="4">
    <source>
        <dbReference type="ARBA" id="ARBA00022842"/>
    </source>
</evidence>
<evidence type="ECO:0000256" key="1">
    <source>
        <dbReference type="ARBA" id="ARBA00001946"/>
    </source>
</evidence>
<dbReference type="InterPro" id="IPR006439">
    <property type="entry name" value="HAD-SF_hydro_IA"/>
</dbReference>
<keyword evidence="4" id="KW-0460">Magnesium</keyword>
<dbReference type="Proteomes" id="UP000272781">
    <property type="component" value="Unassembled WGS sequence"/>
</dbReference>
<reference evidence="8" key="1">
    <citation type="submission" date="2018-03" db="EMBL/GenBank/DDBJ databases">
        <title>A comparative analysis of the Nautiliaceae.</title>
        <authorList>
            <person name="Grosche A."/>
            <person name="Smedile F."/>
            <person name="Vetriani C."/>
        </authorList>
    </citation>
    <scope>NUCLEOTIDE SEQUENCE [LARGE SCALE GENOMIC DNA]</scope>
    <source>
        <strain evidence="8">TB6</strain>
    </source>
</reference>
<dbReference type="EMBL" id="CP027432">
    <property type="protein sequence ID" value="QCI29017.1"/>
    <property type="molecule type" value="Genomic_DNA"/>
</dbReference>
<evidence type="ECO:0000313" key="5">
    <source>
        <dbReference type="EMBL" id="QCI29017.1"/>
    </source>
</evidence>
<dbReference type="GO" id="GO:0044281">
    <property type="term" value="P:small molecule metabolic process"/>
    <property type="evidence" value="ECO:0007669"/>
    <property type="project" value="UniProtKB-ARBA"/>
</dbReference>
<dbReference type="Pfam" id="PF13419">
    <property type="entry name" value="HAD_2"/>
    <property type="match status" value="1"/>
</dbReference>
<dbReference type="PANTHER" id="PTHR46470">
    <property type="entry name" value="N-ACYLNEURAMINATE-9-PHOSPHATASE"/>
    <property type="match status" value="1"/>
</dbReference>
<sequence>MVIVFDLDDTLYNEIDFVKSGFEEVANFLGDKNYFDFMMNEFQKNGSGKIFDKLIEKYDLNVSKNKLIEIYRFHTPKISLSNETKEILGYYKRKYPIALITDGHYISQKNKFFALGLEKYIDFPIFTDFYHTKKPEKKAFEMVMKKYKNKNYVYISDNPKKDFFAPIELGWQTIRYKNPLGIYKDYENNADIEINDLKEILKVIK</sequence>
<name>A0AAJ4RBV3_9BACT</name>
<reference evidence="5" key="3">
    <citation type="submission" date="2019-06" db="EMBL/GenBank/DDBJ databases">
        <title>A comparative analysis of the Nautiliaceae.</title>
        <authorList>
            <person name="Grosche A."/>
            <person name="Smedile F."/>
            <person name="Vetriani C."/>
        </authorList>
    </citation>
    <scope>NUCLEOTIDE SEQUENCE</scope>
    <source>
        <strain evidence="5">TB6</strain>
    </source>
</reference>
<protein>
    <submittedName>
        <fullName evidence="5">HAD family hydrolase</fullName>
    </submittedName>
    <submittedName>
        <fullName evidence="6">Hydrolase of the HAD superfamily</fullName>
    </submittedName>
</protein>
<dbReference type="Proteomes" id="UP000298805">
    <property type="component" value="Chromosome"/>
</dbReference>
<dbReference type="EMBL" id="RJVK01000004">
    <property type="protein sequence ID" value="ROR39172.1"/>
    <property type="molecule type" value="Genomic_DNA"/>
</dbReference>
<evidence type="ECO:0000256" key="2">
    <source>
        <dbReference type="ARBA" id="ARBA00022723"/>
    </source>
</evidence>
<evidence type="ECO:0000313" key="7">
    <source>
        <dbReference type="Proteomes" id="UP000272781"/>
    </source>
</evidence>
<dbReference type="InterPro" id="IPR041492">
    <property type="entry name" value="HAD_2"/>
</dbReference>
<reference evidence="6 7" key="2">
    <citation type="submission" date="2018-11" db="EMBL/GenBank/DDBJ databases">
        <title>Genomic Encyclopedia of Type Strains, Phase IV (KMG-IV): sequencing the most valuable type-strain genomes for metagenomic binning, comparative biology and taxonomic classification.</title>
        <authorList>
            <person name="Goeker M."/>
        </authorList>
    </citation>
    <scope>NUCLEOTIDE SEQUENCE [LARGE SCALE GENOMIC DNA]</scope>
    <source>
        <strain evidence="6 7">DSM 27783</strain>
    </source>
</reference>
<dbReference type="Gene3D" id="3.40.50.1000">
    <property type="entry name" value="HAD superfamily/HAD-like"/>
    <property type="match status" value="1"/>
</dbReference>
<accession>A0AAJ4RBV3</accession>
<gene>
    <name evidence="5" type="ORF">C6V80_08600</name>
    <name evidence="6" type="ORF">EDC58_1670</name>
</gene>
<comment type="cofactor">
    <cofactor evidence="1">
        <name>Mg(2+)</name>
        <dbReference type="ChEBI" id="CHEBI:18420"/>
    </cofactor>
</comment>
<evidence type="ECO:0000256" key="3">
    <source>
        <dbReference type="ARBA" id="ARBA00022801"/>
    </source>
</evidence>
<dbReference type="PANTHER" id="PTHR46470:SF2">
    <property type="entry name" value="GLYCERALDEHYDE 3-PHOSPHATE PHOSPHATASE"/>
    <property type="match status" value="1"/>
</dbReference>
<dbReference type="GO" id="GO:0016791">
    <property type="term" value="F:phosphatase activity"/>
    <property type="evidence" value="ECO:0007669"/>
    <property type="project" value="TreeGrafter"/>
</dbReference>
<dbReference type="NCBIfam" id="TIGR01549">
    <property type="entry name" value="HAD-SF-IA-v1"/>
    <property type="match status" value="1"/>
</dbReference>
<keyword evidence="3 6" id="KW-0378">Hydrolase</keyword>
<evidence type="ECO:0000313" key="6">
    <source>
        <dbReference type="EMBL" id="ROR39172.1"/>
    </source>
</evidence>
<dbReference type="SFLD" id="SFLDG01129">
    <property type="entry name" value="C1.5:_HAD__Beta-PGM__Phosphata"/>
    <property type="match status" value="1"/>
</dbReference>
<dbReference type="AlphaFoldDB" id="A0AAJ4RBV3"/>